<keyword evidence="2" id="KW-1133">Transmembrane helix</keyword>
<dbReference type="Proteomes" id="UP000054937">
    <property type="component" value="Unassembled WGS sequence"/>
</dbReference>
<gene>
    <name evidence="3" type="ORF">PPERSA_10768</name>
</gene>
<proteinExistence type="predicted"/>
<evidence type="ECO:0000313" key="4">
    <source>
        <dbReference type="Proteomes" id="UP000054937"/>
    </source>
</evidence>
<evidence type="ECO:0000256" key="2">
    <source>
        <dbReference type="SAM" id="Phobius"/>
    </source>
</evidence>
<feature type="region of interest" description="Disordered" evidence="1">
    <location>
        <begin position="188"/>
        <end position="218"/>
    </location>
</feature>
<evidence type="ECO:0000313" key="3">
    <source>
        <dbReference type="EMBL" id="KRX00269.1"/>
    </source>
</evidence>
<comment type="caution">
    <text evidence="3">The sequence shown here is derived from an EMBL/GenBank/DDBJ whole genome shotgun (WGS) entry which is preliminary data.</text>
</comment>
<reference evidence="3 4" key="1">
    <citation type="journal article" date="2015" name="Sci. Rep.">
        <title>Genome of the facultative scuticociliatosis pathogen Pseudocohnilembus persalinus provides insight into its virulence through horizontal gene transfer.</title>
        <authorList>
            <person name="Xiong J."/>
            <person name="Wang G."/>
            <person name="Cheng J."/>
            <person name="Tian M."/>
            <person name="Pan X."/>
            <person name="Warren A."/>
            <person name="Jiang C."/>
            <person name="Yuan D."/>
            <person name="Miao W."/>
        </authorList>
    </citation>
    <scope>NUCLEOTIDE SEQUENCE [LARGE SCALE GENOMIC DNA]</scope>
    <source>
        <strain evidence="3">36N120E</strain>
    </source>
</reference>
<keyword evidence="2" id="KW-0472">Membrane</keyword>
<keyword evidence="2" id="KW-0812">Transmembrane</keyword>
<feature type="transmembrane region" description="Helical" evidence="2">
    <location>
        <begin position="89"/>
        <end position="106"/>
    </location>
</feature>
<dbReference type="EMBL" id="LDAU01000194">
    <property type="protein sequence ID" value="KRX00269.1"/>
    <property type="molecule type" value="Genomic_DNA"/>
</dbReference>
<feature type="transmembrane region" description="Helical" evidence="2">
    <location>
        <begin position="126"/>
        <end position="149"/>
    </location>
</feature>
<keyword evidence="4" id="KW-1185">Reference proteome</keyword>
<sequence length="218" mass="25810">MTNSYDTKEEKNCFISYYNSAHQNTSYEYIWGTIERIILILTPTPCLIGFVFYVSYKVNEKLKGQMGNQEIYLKACITIEDKQNLKKHLYYFPITLMLLWSFLYMIRFLEICNAINDYDTTVYKVIFTISYVLCTLQGVANSLFFYQAVMENQISEQKQLKQQQEWYERDEGTISILKSSYVSSSIYESQNLQKQNSENHQNNRKQSQIDQSNPDSNY</sequence>
<accession>A0A0V0QDI6</accession>
<evidence type="ECO:0008006" key="5">
    <source>
        <dbReference type="Google" id="ProtNLM"/>
    </source>
</evidence>
<feature type="transmembrane region" description="Helical" evidence="2">
    <location>
        <begin position="37"/>
        <end position="56"/>
    </location>
</feature>
<evidence type="ECO:0000256" key="1">
    <source>
        <dbReference type="SAM" id="MobiDB-lite"/>
    </source>
</evidence>
<name>A0A0V0QDI6_PSEPJ</name>
<organism evidence="3 4">
    <name type="scientific">Pseudocohnilembus persalinus</name>
    <name type="common">Ciliate</name>
    <dbReference type="NCBI Taxonomy" id="266149"/>
    <lineage>
        <taxon>Eukaryota</taxon>
        <taxon>Sar</taxon>
        <taxon>Alveolata</taxon>
        <taxon>Ciliophora</taxon>
        <taxon>Intramacronucleata</taxon>
        <taxon>Oligohymenophorea</taxon>
        <taxon>Scuticociliatia</taxon>
        <taxon>Philasterida</taxon>
        <taxon>Pseudocohnilembidae</taxon>
        <taxon>Pseudocohnilembus</taxon>
    </lineage>
</organism>
<feature type="compositionally biased region" description="Polar residues" evidence="1">
    <location>
        <begin position="190"/>
        <end position="218"/>
    </location>
</feature>
<dbReference type="InParanoid" id="A0A0V0QDI6"/>
<protein>
    <recommendedName>
        <fullName evidence="5">Transmembrane protein</fullName>
    </recommendedName>
</protein>
<dbReference type="AlphaFoldDB" id="A0A0V0QDI6"/>